<keyword evidence="7" id="KW-1185">Reference proteome</keyword>
<evidence type="ECO:0000313" key="7">
    <source>
        <dbReference type="Proteomes" id="UP000291116"/>
    </source>
</evidence>
<dbReference type="PANTHER" id="PTHR30265">
    <property type="entry name" value="RHO-INTERACTING TRANSCRIPTION TERMINATION FACTOR NUSG"/>
    <property type="match status" value="1"/>
</dbReference>
<organism evidence="6 7">
    <name type="scientific">Pseudo-nitzschia multistriata</name>
    <dbReference type="NCBI Taxonomy" id="183589"/>
    <lineage>
        <taxon>Eukaryota</taxon>
        <taxon>Sar</taxon>
        <taxon>Stramenopiles</taxon>
        <taxon>Ochrophyta</taxon>
        <taxon>Bacillariophyta</taxon>
        <taxon>Bacillariophyceae</taxon>
        <taxon>Bacillariophycidae</taxon>
        <taxon>Bacillariales</taxon>
        <taxon>Bacillariaceae</taxon>
        <taxon>Pseudo-nitzschia</taxon>
    </lineage>
</organism>
<dbReference type="AlphaFoldDB" id="A0A448ZRP4"/>
<dbReference type="Proteomes" id="UP000291116">
    <property type="component" value="Unassembled WGS sequence"/>
</dbReference>
<keyword evidence="2" id="KW-0805">Transcription regulation</keyword>
<dbReference type="GO" id="GO:0006354">
    <property type="term" value="P:DNA-templated transcription elongation"/>
    <property type="evidence" value="ECO:0007669"/>
    <property type="project" value="InterPro"/>
</dbReference>
<protein>
    <recommendedName>
        <fullName evidence="5">SAP domain-containing protein</fullName>
    </recommendedName>
</protein>
<feature type="compositionally biased region" description="Basic and acidic residues" evidence="4">
    <location>
        <begin position="275"/>
        <end position="308"/>
    </location>
</feature>
<evidence type="ECO:0000313" key="6">
    <source>
        <dbReference type="EMBL" id="VEU44717.1"/>
    </source>
</evidence>
<dbReference type="InterPro" id="IPR006645">
    <property type="entry name" value="NGN-like_dom"/>
</dbReference>
<dbReference type="EMBL" id="CAACVS010000658">
    <property type="protein sequence ID" value="VEU44717.1"/>
    <property type="molecule type" value="Genomic_DNA"/>
</dbReference>
<keyword evidence="1" id="KW-0889">Transcription antitermination</keyword>
<dbReference type="InterPro" id="IPR043425">
    <property type="entry name" value="NusG-like"/>
</dbReference>
<dbReference type="InterPro" id="IPR036735">
    <property type="entry name" value="NGN_dom_sf"/>
</dbReference>
<dbReference type="GO" id="GO:0031564">
    <property type="term" value="P:transcription antitermination"/>
    <property type="evidence" value="ECO:0007669"/>
    <property type="project" value="UniProtKB-KW"/>
</dbReference>
<dbReference type="SUPFAM" id="SSF68906">
    <property type="entry name" value="SAP domain"/>
    <property type="match status" value="1"/>
</dbReference>
<proteinExistence type="predicted"/>
<reference evidence="6 7" key="1">
    <citation type="submission" date="2019-01" db="EMBL/GenBank/DDBJ databases">
        <authorList>
            <person name="Ferrante I. M."/>
        </authorList>
    </citation>
    <scope>NUCLEOTIDE SEQUENCE [LARGE SCALE GENOMIC DNA]</scope>
    <source>
        <strain evidence="6 7">B856</strain>
    </source>
</reference>
<dbReference type="Pfam" id="PF02037">
    <property type="entry name" value="SAP"/>
    <property type="match status" value="1"/>
</dbReference>
<evidence type="ECO:0000259" key="5">
    <source>
        <dbReference type="PROSITE" id="PS50800"/>
    </source>
</evidence>
<gene>
    <name evidence="6" type="ORF">PSNMU_V1.4_AUG-EV-PASAV3_0118450</name>
</gene>
<dbReference type="InterPro" id="IPR036361">
    <property type="entry name" value="SAP_dom_sf"/>
</dbReference>
<feature type="compositionally biased region" description="Polar residues" evidence="4">
    <location>
        <begin position="419"/>
        <end position="436"/>
    </location>
</feature>
<feature type="compositionally biased region" description="Basic and acidic residues" evidence="4">
    <location>
        <begin position="386"/>
        <end position="401"/>
    </location>
</feature>
<feature type="compositionally biased region" description="Basic and acidic residues" evidence="4">
    <location>
        <begin position="247"/>
        <end position="263"/>
    </location>
</feature>
<dbReference type="Pfam" id="PF02357">
    <property type="entry name" value="NusG"/>
    <property type="match status" value="1"/>
</dbReference>
<evidence type="ECO:0000256" key="3">
    <source>
        <dbReference type="ARBA" id="ARBA00023163"/>
    </source>
</evidence>
<evidence type="ECO:0000256" key="4">
    <source>
        <dbReference type="SAM" id="MobiDB-lite"/>
    </source>
</evidence>
<evidence type="ECO:0000256" key="1">
    <source>
        <dbReference type="ARBA" id="ARBA00022814"/>
    </source>
</evidence>
<dbReference type="SMART" id="SM00513">
    <property type="entry name" value="SAP"/>
    <property type="match status" value="1"/>
</dbReference>
<feature type="region of interest" description="Disordered" evidence="4">
    <location>
        <begin position="230"/>
        <end position="555"/>
    </location>
</feature>
<feature type="compositionally biased region" description="Acidic residues" evidence="4">
    <location>
        <begin position="478"/>
        <end position="495"/>
    </location>
</feature>
<dbReference type="PANTHER" id="PTHR30265:SF4">
    <property type="entry name" value="KOW MOTIF FAMILY PROTEIN, EXPRESSED"/>
    <property type="match status" value="1"/>
</dbReference>
<sequence>MEIEEDDQPYWYLLNCVAGLEMDLLRQVKQLAQDLPQADVVKFVVPTVTKTRSHGANRMVRETKVKYQGYVFAKLRLTRETYEPIRNMDLCRSWMGTINMKGYKKLPPAPLPLSDEEIESFDLENPKWEIDEQDKSTGNDSDGIILDTHENDMKEMEEEEAIEQEVERVYKGLKVEDMIKVTGRNKFKGEDGIVKRLKEEMVLIRFFTYGQTFDEWLDPSDVRKLTDDEVLKGLGGPGKPITQQDLEGPRDRREDKPQRKFDSRNSVGAFGGGPSRERRQDRNERRFGGEMDHKQERENWSQFKENEKRGRRGRSYDDGNGVEFRPASEAEGDVDSQWGRRRRSNQQEDDWSSFVSQGPSDYNKKNKSSPSKEDTDDFFASLMTDLSKDIDGHSGKSRDQPQESSGSDSDDDFFASLMSEINDSPSSQKQKSSTNGGDDDDDFFASLEREIRGSKSATSKPKRAEKETKPDISSAPTADEDDFFASLEMELETDLGESKSQGSEQSADAAEDDFFSSLESELSTDLSSSETIDAPASAKQTRAPQVTSSSEFDASDLKKRTVPELKAILKDRGLKVSGKKADLIERLTSGV</sequence>
<dbReference type="Gene3D" id="3.30.70.940">
    <property type="entry name" value="NusG, N-terminal domain"/>
    <property type="match status" value="1"/>
</dbReference>
<dbReference type="OrthoDB" id="445357at2759"/>
<dbReference type="Gene3D" id="1.10.720.30">
    <property type="entry name" value="SAP domain"/>
    <property type="match status" value="1"/>
</dbReference>
<feature type="domain" description="SAP" evidence="5">
    <location>
        <begin position="557"/>
        <end position="591"/>
    </location>
</feature>
<feature type="compositionally biased region" description="Low complexity" evidence="4">
    <location>
        <begin position="515"/>
        <end position="531"/>
    </location>
</feature>
<feature type="compositionally biased region" description="Polar residues" evidence="4">
    <location>
        <begin position="538"/>
        <end position="552"/>
    </location>
</feature>
<dbReference type="InterPro" id="IPR003034">
    <property type="entry name" value="SAP_dom"/>
</dbReference>
<name>A0A448ZRP4_9STRA</name>
<accession>A0A448ZRP4</accession>
<evidence type="ECO:0000256" key="2">
    <source>
        <dbReference type="ARBA" id="ARBA00023015"/>
    </source>
</evidence>
<dbReference type="SUPFAM" id="SSF82679">
    <property type="entry name" value="N-utilization substance G protein NusG, N-terminal domain"/>
    <property type="match status" value="1"/>
</dbReference>
<dbReference type="PROSITE" id="PS50800">
    <property type="entry name" value="SAP"/>
    <property type="match status" value="1"/>
</dbReference>
<keyword evidence="3" id="KW-0804">Transcription</keyword>